<protein>
    <recommendedName>
        <fullName evidence="7">PHD-type domain-containing protein</fullName>
    </recommendedName>
</protein>
<dbReference type="Proteomes" id="UP000230233">
    <property type="component" value="Chromosome II"/>
</dbReference>
<accession>A0A2G5UV66</accession>
<proteinExistence type="predicted"/>
<evidence type="ECO:0000256" key="4">
    <source>
        <dbReference type="ARBA" id="ARBA00022833"/>
    </source>
</evidence>
<evidence type="ECO:0000259" key="7">
    <source>
        <dbReference type="Pfam" id="PF00628"/>
    </source>
</evidence>
<gene>
    <name evidence="8" type="primary">Cnig_chr_II.g4193</name>
    <name evidence="8" type="ORF">B9Z55_004193</name>
</gene>
<reference evidence="9" key="1">
    <citation type="submission" date="2017-10" db="EMBL/GenBank/DDBJ databases">
        <title>Rapid genome shrinkage in a self-fertile nematode reveals novel sperm competition proteins.</title>
        <authorList>
            <person name="Yin D."/>
            <person name="Schwarz E.M."/>
            <person name="Thomas C.G."/>
            <person name="Felde R.L."/>
            <person name="Korf I.F."/>
            <person name="Cutter A.D."/>
            <person name="Schartner C.M."/>
            <person name="Ralston E.J."/>
            <person name="Meyer B.J."/>
            <person name="Haag E.S."/>
        </authorList>
    </citation>
    <scope>NUCLEOTIDE SEQUENCE [LARGE SCALE GENOMIC DNA]</scope>
    <source>
        <strain evidence="9">JU1422</strain>
    </source>
</reference>
<comment type="subcellular location">
    <subcellularLocation>
        <location evidence="1">Nucleus</location>
    </subcellularLocation>
</comment>
<evidence type="ECO:0000313" key="9">
    <source>
        <dbReference type="Proteomes" id="UP000230233"/>
    </source>
</evidence>
<evidence type="ECO:0000256" key="5">
    <source>
        <dbReference type="ARBA" id="ARBA00023242"/>
    </source>
</evidence>
<evidence type="ECO:0000256" key="1">
    <source>
        <dbReference type="ARBA" id="ARBA00004123"/>
    </source>
</evidence>
<dbReference type="InterPro" id="IPR042803">
    <property type="entry name" value="TCF19"/>
</dbReference>
<dbReference type="PANTHER" id="PTHR15464">
    <property type="entry name" value="TRANSCRIPTION FACTOR 19"/>
    <property type="match status" value="1"/>
</dbReference>
<organism evidence="8 9">
    <name type="scientific">Caenorhabditis nigoni</name>
    <dbReference type="NCBI Taxonomy" id="1611254"/>
    <lineage>
        <taxon>Eukaryota</taxon>
        <taxon>Metazoa</taxon>
        <taxon>Ecdysozoa</taxon>
        <taxon>Nematoda</taxon>
        <taxon>Chromadorea</taxon>
        <taxon>Rhabditida</taxon>
        <taxon>Rhabditina</taxon>
        <taxon>Rhabditomorpha</taxon>
        <taxon>Rhabditoidea</taxon>
        <taxon>Rhabditidae</taxon>
        <taxon>Peloderinae</taxon>
        <taxon>Caenorhabditis</taxon>
    </lineage>
</organism>
<name>A0A2G5UV66_9PELO</name>
<evidence type="ECO:0000256" key="6">
    <source>
        <dbReference type="SAM" id="MobiDB-lite"/>
    </source>
</evidence>
<dbReference type="GO" id="GO:0008270">
    <property type="term" value="F:zinc ion binding"/>
    <property type="evidence" value="ECO:0007669"/>
    <property type="project" value="UniProtKB-KW"/>
</dbReference>
<keyword evidence="9" id="KW-1185">Reference proteome</keyword>
<keyword evidence="2" id="KW-0479">Metal-binding</keyword>
<dbReference type="EMBL" id="PDUG01000002">
    <property type="protein sequence ID" value="PIC43465.1"/>
    <property type="molecule type" value="Genomic_DNA"/>
</dbReference>
<dbReference type="PANTHER" id="PTHR15464:SF1">
    <property type="entry name" value="TRANSCRIPTION FACTOR 19"/>
    <property type="match status" value="1"/>
</dbReference>
<keyword evidence="4" id="KW-0862">Zinc</keyword>
<dbReference type="SUPFAM" id="SSF57903">
    <property type="entry name" value="FYVE/PHD zinc finger"/>
    <property type="match status" value="1"/>
</dbReference>
<dbReference type="OrthoDB" id="5859465at2759"/>
<evidence type="ECO:0000256" key="2">
    <source>
        <dbReference type="ARBA" id="ARBA00022723"/>
    </source>
</evidence>
<comment type="caution">
    <text evidence="8">The sequence shown here is derived from an EMBL/GenBank/DDBJ whole genome shotgun (WGS) entry which is preliminary data.</text>
</comment>
<dbReference type="InterPro" id="IPR019787">
    <property type="entry name" value="Znf_PHD-finger"/>
</dbReference>
<dbReference type="Pfam" id="PF00628">
    <property type="entry name" value="PHD"/>
    <property type="match status" value="1"/>
</dbReference>
<dbReference type="InterPro" id="IPR013083">
    <property type="entry name" value="Znf_RING/FYVE/PHD"/>
</dbReference>
<dbReference type="GO" id="GO:0005634">
    <property type="term" value="C:nucleus"/>
    <property type="evidence" value="ECO:0007669"/>
    <property type="project" value="UniProtKB-SubCell"/>
</dbReference>
<feature type="region of interest" description="Disordered" evidence="6">
    <location>
        <begin position="1"/>
        <end position="31"/>
    </location>
</feature>
<dbReference type="GO" id="GO:0010468">
    <property type="term" value="P:regulation of gene expression"/>
    <property type="evidence" value="ECO:0007669"/>
    <property type="project" value="InterPro"/>
</dbReference>
<evidence type="ECO:0000256" key="3">
    <source>
        <dbReference type="ARBA" id="ARBA00022771"/>
    </source>
</evidence>
<evidence type="ECO:0000313" key="8">
    <source>
        <dbReference type="EMBL" id="PIC43465.1"/>
    </source>
</evidence>
<dbReference type="InterPro" id="IPR011011">
    <property type="entry name" value="Znf_FYVE_PHD"/>
</dbReference>
<sequence>MRRSRSSKNAMSSTKPAKMNASKKNGDNSNDADKEKCGLAKLSHCLCVKLEKKNDLQWVSCSDCSQWFHVYCVRLNNLPYAEEDVFSCCGPNASPEAVASLAGEVHAQWRALKPPAHVAAVY</sequence>
<dbReference type="AlphaFoldDB" id="A0A2G5UV66"/>
<keyword evidence="3" id="KW-0863">Zinc-finger</keyword>
<keyword evidence="5" id="KW-0539">Nucleus</keyword>
<dbReference type="Gene3D" id="3.30.40.10">
    <property type="entry name" value="Zinc/RING finger domain, C3HC4 (zinc finger)"/>
    <property type="match status" value="1"/>
</dbReference>
<dbReference type="CDD" id="cd15517">
    <property type="entry name" value="PHD_TCF19_like"/>
    <property type="match status" value="1"/>
</dbReference>
<feature type="domain" description="PHD-type" evidence="7">
    <location>
        <begin position="45"/>
        <end position="88"/>
    </location>
</feature>
<dbReference type="STRING" id="1611254.A0A2G5UV66"/>